<gene>
    <name evidence="4" type="ORF">MNR06_00935</name>
</gene>
<dbReference type="InterPro" id="IPR029063">
    <property type="entry name" value="SAM-dependent_MTases_sf"/>
</dbReference>
<name>A0ABY4CCA6_9BACT</name>
<dbReference type="InterPro" id="IPR002935">
    <property type="entry name" value="SAM_O-MeTrfase"/>
</dbReference>
<dbReference type="GO" id="GO:0032259">
    <property type="term" value="P:methylation"/>
    <property type="evidence" value="ECO:0007669"/>
    <property type="project" value="UniProtKB-KW"/>
</dbReference>
<keyword evidence="5" id="KW-1185">Reference proteome</keyword>
<dbReference type="SUPFAM" id="SSF53335">
    <property type="entry name" value="S-adenosyl-L-methionine-dependent methyltransferases"/>
    <property type="match status" value="1"/>
</dbReference>
<keyword evidence="2 4" id="KW-0808">Transferase</keyword>
<dbReference type="PROSITE" id="PS51682">
    <property type="entry name" value="SAM_OMT_I"/>
    <property type="match status" value="1"/>
</dbReference>
<evidence type="ECO:0000313" key="5">
    <source>
        <dbReference type="Proteomes" id="UP000830116"/>
    </source>
</evidence>
<dbReference type="GO" id="GO:0008168">
    <property type="term" value="F:methyltransferase activity"/>
    <property type="evidence" value="ECO:0007669"/>
    <property type="project" value="UniProtKB-KW"/>
</dbReference>
<dbReference type="EMBL" id="CP093442">
    <property type="protein sequence ID" value="UOF01517.1"/>
    <property type="molecule type" value="Genomic_DNA"/>
</dbReference>
<organism evidence="4 5">
    <name type="scientific">Bdellovibrio reynosensis</name>
    <dbReference type="NCBI Taxonomy" id="2835041"/>
    <lineage>
        <taxon>Bacteria</taxon>
        <taxon>Pseudomonadati</taxon>
        <taxon>Bdellovibrionota</taxon>
        <taxon>Bdellovibrionia</taxon>
        <taxon>Bdellovibrionales</taxon>
        <taxon>Pseudobdellovibrionaceae</taxon>
        <taxon>Bdellovibrio</taxon>
    </lineage>
</organism>
<proteinExistence type="predicted"/>
<keyword evidence="3" id="KW-0949">S-adenosyl-L-methionine</keyword>
<reference evidence="4" key="1">
    <citation type="submission" date="2022-03" db="EMBL/GenBank/DDBJ databases">
        <title>Genome Identification and Characterization of new species Bdellovibrio reynosense LBG001 sp. nov. from a Mexico soil sample.</title>
        <authorList>
            <person name="Camilli A."/>
            <person name="Ajao Y."/>
            <person name="Guo X."/>
        </authorList>
    </citation>
    <scope>NUCLEOTIDE SEQUENCE</scope>
    <source>
        <strain evidence="4">LBG001</strain>
    </source>
</reference>
<dbReference type="Gene3D" id="3.40.50.150">
    <property type="entry name" value="Vaccinia Virus protein VP39"/>
    <property type="match status" value="1"/>
</dbReference>
<protein>
    <submittedName>
        <fullName evidence="4">Class I SAM-dependent methyltransferase</fullName>
        <ecNumber evidence="4">2.1.1.-</ecNumber>
    </submittedName>
</protein>
<evidence type="ECO:0000256" key="1">
    <source>
        <dbReference type="ARBA" id="ARBA00022603"/>
    </source>
</evidence>
<evidence type="ECO:0000256" key="3">
    <source>
        <dbReference type="ARBA" id="ARBA00022691"/>
    </source>
</evidence>
<dbReference type="Pfam" id="PF01596">
    <property type="entry name" value="Methyltransf_3"/>
    <property type="match status" value="1"/>
</dbReference>
<accession>A0ABY4CCA6</accession>
<sequence length="220" mass="23976">MSSTLASEKVQTVLANLYKDATENHEVARREAMALPATASRDEFYTAMGKAYMCIGSEFGNLLYAMARSMKAKTVVEFGTSFGVSTIYLACAMRDNGGGKVITTEFLPAKVEKAKMNLGEAGLLDYVEFRGGDALKTLKEDIPELDMVFLDGPKDMYLDVLKLLEPKIKSSGIVAADNTNHKGLENFLEHVRSFANGYVSSPIVTQKNGNNSGHEVSIKI</sequence>
<dbReference type="RefSeq" id="WP_243537957.1">
    <property type="nucleotide sequence ID" value="NZ_CP093442.1"/>
</dbReference>
<dbReference type="CDD" id="cd02440">
    <property type="entry name" value="AdoMet_MTases"/>
    <property type="match status" value="1"/>
</dbReference>
<dbReference type="EC" id="2.1.1.-" evidence="4"/>
<evidence type="ECO:0000313" key="4">
    <source>
        <dbReference type="EMBL" id="UOF01517.1"/>
    </source>
</evidence>
<evidence type="ECO:0000256" key="2">
    <source>
        <dbReference type="ARBA" id="ARBA00022679"/>
    </source>
</evidence>
<dbReference type="PANTHER" id="PTHR43167:SF1">
    <property type="entry name" value="PUTATIVE (AFU_ORTHOLOGUE AFUA_6G01830)-RELATED"/>
    <property type="match status" value="1"/>
</dbReference>
<dbReference type="Proteomes" id="UP000830116">
    <property type="component" value="Chromosome"/>
</dbReference>
<dbReference type="PANTHER" id="PTHR43167">
    <property type="entry name" value="PUTATIVE (AFU_ORTHOLOGUE AFUA_6G01830)-RELATED"/>
    <property type="match status" value="1"/>
</dbReference>
<keyword evidence="1 4" id="KW-0489">Methyltransferase</keyword>